<feature type="non-terminal residue" evidence="7">
    <location>
        <position position="271"/>
    </location>
</feature>
<reference evidence="7 8" key="1">
    <citation type="submission" date="2017-03" db="EMBL/GenBank/DDBJ databases">
        <title>Genome Survey of Euroglyphus maynei.</title>
        <authorList>
            <person name="Arlian L.G."/>
            <person name="Morgan M.S."/>
            <person name="Rider S.D."/>
        </authorList>
    </citation>
    <scope>NUCLEOTIDE SEQUENCE [LARGE SCALE GENOMIC DNA]</scope>
    <source>
        <strain evidence="7">Arlian Lab</strain>
        <tissue evidence="7">Whole body</tissue>
    </source>
</reference>
<accession>A0A1Y3B6M1</accession>
<dbReference type="InterPro" id="IPR005045">
    <property type="entry name" value="CDC50/LEM3_fam"/>
</dbReference>
<evidence type="ECO:0000256" key="5">
    <source>
        <dbReference type="ARBA" id="ARBA00023136"/>
    </source>
</evidence>
<evidence type="ECO:0000313" key="8">
    <source>
        <dbReference type="Proteomes" id="UP000194236"/>
    </source>
</evidence>
<protein>
    <recommendedName>
        <fullName evidence="9">Transmembrane protein 30A</fullName>
    </recommendedName>
</protein>
<evidence type="ECO:0000256" key="6">
    <source>
        <dbReference type="SAM" id="Phobius"/>
    </source>
</evidence>
<comment type="subcellular location">
    <subcellularLocation>
        <location evidence="1">Membrane</location>
        <topology evidence="1">Multi-pass membrane protein</topology>
    </subcellularLocation>
</comment>
<keyword evidence="3 6" id="KW-0812">Transmembrane</keyword>
<evidence type="ECO:0000256" key="3">
    <source>
        <dbReference type="ARBA" id="ARBA00022692"/>
    </source>
</evidence>
<evidence type="ECO:0000313" key="7">
    <source>
        <dbReference type="EMBL" id="OTF76481.1"/>
    </source>
</evidence>
<keyword evidence="4 6" id="KW-1133">Transmembrane helix</keyword>
<dbReference type="GO" id="GO:0005783">
    <property type="term" value="C:endoplasmic reticulum"/>
    <property type="evidence" value="ECO:0007669"/>
    <property type="project" value="TreeGrafter"/>
</dbReference>
<dbReference type="Pfam" id="PF03381">
    <property type="entry name" value="CDC50"/>
    <property type="match status" value="1"/>
</dbReference>
<comment type="similarity">
    <text evidence="2">Belongs to the CDC50/LEM3 family.</text>
</comment>
<dbReference type="GO" id="GO:0005794">
    <property type="term" value="C:Golgi apparatus"/>
    <property type="evidence" value="ECO:0007669"/>
    <property type="project" value="TreeGrafter"/>
</dbReference>
<gene>
    <name evidence="7" type="ORF">BLA29_008960</name>
</gene>
<dbReference type="OrthoDB" id="6498797at2759"/>
<dbReference type="PANTHER" id="PTHR10926">
    <property type="entry name" value="CELL CYCLE CONTROL PROTEIN 50"/>
    <property type="match status" value="1"/>
</dbReference>
<feature type="transmembrane region" description="Helical" evidence="6">
    <location>
        <begin position="6"/>
        <end position="29"/>
    </location>
</feature>
<organism evidence="7 8">
    <name type="scientific">Euroglyphus maynei</name>
    <name type="common">Mayne's house dust mite</name>
    <dbReference type="NCBI Taxonomy" id="6958"/>
    <lineage>
        <taxon>Eukaryota</taxon>
        <taxon>Metazoa</taxon>
        <taxon>Ecdysozoa</taxon>
        <taxon>Arthropoda</taxon>
        <taxon>Chelicerata</taxon>
        <taxon>Arachnida</taxon>
        <taxon>Acari</taxon>
        <taxon>Acariformes</taxon>
        <taxon>Sarcoptiformes</taxon>
        <taxon>Astigmata</taxon>
        <taxon>Psoroptidia</taxon>
        <taxon>Analgoidea</taxon>
        <taxon>Pyroglyphidae</taxon>
        <taxon>Pyroglyphinae</taxon>
        <taxon>Euroglyphus</taxon>
    </lineage>
</organism>
<proteinExistence type="inferred from homology"/>
<dbReference type="Proteomes" id="UP000194236">
    <property type="component" value="Unassembled WGS sequence"/>
</dbReference>
<evidence type="ECO:0000256" key="1">
    <source>
        <dbReference type="ARBA" id="ARBA00004141"/>
    </source>
</evidence>
<dbReference type="EMBL" id="MUJZ01037284">
    <property type="protein sequence ID" value="OTF76481.1"/>
    <property type="molecule type" value="Genomic_DNA"/>
</dbReference>
<comment type="caution">
    <text evidence="7">The sequence shown here is derived from an EMBL/GenBank/DDBJ whole genome shotgun (WGS) entry which is preliminary data.</text>
</comment>
<keyword evidence="5 6" id="KW-0472">Membrane</keyword>
<dbReference type="AlphaFoldDB" id="A0A1Y3B6M1"/>
<evidence type="ECO:0008006" key="9">
    <source>
        <dbReference type="Google" id="ProtNLM"/>
    </source>
</evidence>
<dbReference type="GO" id="GO:0005886">
    <property type="term" value="C:plasma membrane"/>
    <property type="evidence" value="ECO:0007669"/>
    <property type="project" value="TreeGrafter"/>
</dbReference>
<keyword evidence="8" id="KW-1185">Reference proteome</keyword>
<dbReference type="PIRSF" id="PIRSF015840">
    <property type="entry name" value="DUF284_TM_euk"/>
    <property type="match status" value="1"/>
</dbReference>
<sequence>MTVGSWLPIFKTLSIIYLIMGLICFYLNLSVIEYKFEYTDCLRDLEPQQQNIPKILHCKDVIDKNPGSICRCQILVYMNPIPKNVYIYYGMEFYYQNYMPYVNSIDSLQLCGQQLISDDCSSKNNVTLPIVPCGMTANSMFNDTFELKKRILARDQHGKIKRYLYPISIIRKNISWRYMERYQNPIVPANESLEYAFRGTTKPKNWPKPIYELDLDDPTNNGFQNEAFINWMQISPFSSFRKAYGYIDHRVNSSFTSNGLQAGYYLLLINY</sequence>
<evidence type="ECO:0000256" key="2">
    <source>
        <dbReference type="ARBA" id="ARBA00009457"/>
    </source>
</evidence>
<evidence type="ECO:0000256" key="4">
    <source>
        <dbReference type="ARBA" id="ARBA00022989"/>
    </source>
</evidence>
<dbReference type="PANTHER" id="PTHR10926:SF0">
    <property type="entry name" value="CDC50, ISOFORM A"/>
    <property type="match status" value="1"/>
</dbReference>
<name>A0A1Y3B6M1_EURMA</name>